<accession>A0ABU6MSH4</accession>
<dbReference type="Proteomes" id="UP001309448">
    <property type="component" value="Unassembled WGS sequence"/>
</dbReference>
<comment type="caution">
    <text evidence="1">The sequence shown here is derived from an EMBL/GenBank/DDBJ whole genome shotgun (WGS) entry which is preliminary data.</text>
</comment>
<reference evidence="1 2" key="1">
    <citation type="submission" date="2023-03" db="EMBL/GenBank/DDBJ databases">
        <title>Bacillus Genome Sequencing.</title>
        <authorList>
            <person name="Dunlap C."/>
        </authorList>
    </citation>
    <scope>NUCLEOTIDE SEQUENCE [LARGE SCALE GENOMIC DNA]</scope>
    <source>
        <strain evidence="1 2">B-615</strain>
    </source>
</reference>
<evidence type="ECO:0000313" key="2">
    <source>
        <dbReference type="Proteomes" id="UP001309448"/>
    </source>
</evidence>
<name>A0ABU6MSH4_9BACI</name>
<organism evidence="1 2">
    <name type="scientific">Bacillus paramycoides</name>
    <dbReference type="NCBI Taxonomy" id="2026194"/>
    <lineage>
        <taxon>Bacteria</taxon>
        <taxon>Bacillati</taxon>
        <taxon>Bacillota</taxon>
        <taxon>Bacilli</taxon>
        <taxon>Bacillales</taxon>
        <taxon>Bacillaceae</taxon>
        <taxon>Bacillus</taxon>
        <taxon>Bacillus cereus group</taxon>
    </lineage>
</organism>
<protein>
    <submittedName>
        <fullName evidence="1">Uncharacterized protein</fullName>
    </submittedName>
</protein>
<evidence type="ECO:0000313" key="1">
    <source>
        <dbReference type="EMBL" id="MED1565757.1"/>
    </source>
</evidence>
<sequence>MGMTREEMIRFVIDGGREFGEDYTLKGLEKMSDEELKKEVEWVDYLLGK</sequence>
<dbReference type="EMBL" id="JARMDB010000006">
    <property type="protein sequence ID" value="MED1565757.1"/>
    <property type="molecule type" value="Genomic_DNA"/>
</dbReference>
<gene>
    <name evidence="1" type="ORF">P4U88_07330</name>
</gene>
<dbReference type="RefSeq" id="WP_242274854.1">
    <property type="nucleotide sequence ID" value="NZ_JARMDB010000006.1"/>
</dbReference>
<keyword evidence="2" id="KW-1185">Reference proteome</keyword>
<proteinExistence type="predicted"/>